<gene>
    <name evidence="7" type="primary">CASP3</name>
    <name evidence="7" type="ORF">TNCT_538731</name>
</gene>
<dbReference type="GO" id="GO:0006508">
    <property type="term" value="P:proteolysis"/>
    <property type="evidence" value="ECO:0007669"/>
    <property type="project" value="InterPro"/>
</dbReference>
<dbReference type="AlphaFoldDB" id="A0A8X6IFE9"/>
<dbReference type="InterPro" id="IPR002138">
    <property type="entry name" value="Pept_C14_p10"/>
</dbReference>
<dbReference type="Gene3D" id="3.40.50.1460">
    <property type="match status" value="2"/>
</dbReference>
<dbReference type="PROSITE" id="PS50208">
    <property type="entry name" value="CASPASE_P20"/>
    <property type="match status" value="2"/>
</dbReference>
<comment type="similarity">
    <text evidence="1 3">Belongs to the peptidase C14A family.</text>
</comment>
<dbReference type="InterPro" id="IPR033139">
    <property type="entry name" value="Caspase_cys_AS"/>
</dbReference>
<dbReference type="SUPFAM" id="SSF52129">
    <property type="entry name" value="Caspase-like"/>
    <property type="match status" value="2"/>
</dbReference>
<protein>
    <submittedName>
        <fullName evidence="7">Caspase-3</fullName>
    </submittedName>
</protein>
<dbReference type="SMART" id="SM00115">
    <property type="entry name" value="CASc"/>
    <property type="match status" value="1"/>
</dbReference>
<feature type="domain" description="Caspase family p10" evidence="5">
    <location>
        <begin position="212"/>
        <end position="277"/>
    </location>
</feature>
<dbReference type="GO" id="GO:0006915">
    <property type="term" value="P:apoptotic process"/>
    <property type="evidence" value="ECO:0007669"/>
    <property type="project" value="UniProtKB-KW"/>
</dbReference>
<evidence type="ECO:0000313" key="7">
    <source>
        <dbReference type="EMBL" id="GFR21169.1"/>
    </source>
</evidence>
<accession>A0A8X6IFE9</accession>
<dbReference type="Pfam" id="PF00656">
    <property type="entry name" value="Peptidase_C14"/>
    <property type="match status" value="2"/>
</dbReference>
<evidence type="ECO:0000256" key="1">
    <source>
        <dbReference type="ARBA" id="ARBA00010134"/>
    </source>
</evidence>
<evidence type="ECO:0000313" key="8">
    <source>
        <dbReference type="Proteomes" id="UP000887116"/>
    </source>
</evidence>
<keyword evidence="8" id="KW-1185">Reference proteome</keyword>
<feature type="domain" description="Caspase family p20" evidence="6">
    <location>
        <begin position="43"/>
        <end position="163"/>
    </location>
</feature>
<dbReference type="InterPro" id="IPR015917">
    <property type="entry name" value="Pept_C14A"/>
</dbReference>
<dbReference type="Gene3D" id="3.30.70.1470">
    <property type="entry name" value="Caspase-like"/>
    <property type="match status" value="1"/>
</dbReference>
<feature type="domain" description="Caspase family p20" evidence="6">
    <location>
        <begin position="321"/>
        <end position="432"/>
    </location>
</feature>
<proteinExistence type="inferred from homology"/>
<dbReference type="PANTHER" id="PTHR48169">
    <property type="entry name" value="DED DOMAIN-CONTAINING PROTEIN"/>
    <property type="match status" value="1"/>
</dbReference>
<dbReference type="Proteomes" id="UP000887116">
    <property type="component" value="Unassembled WGS sequence"/>
</dbReference>
<dbReference type="GO" id="GO:0005737">
    <property type="term" value="C:cytoplasm"/>
    <property type="evidence" value="ECO:0007669"/>
    <property type="project" value="UniProtKB-ARBA"/>
</dbReference>
<dbReference type="GO" id="GO:0004197">
    <property type="term" value="F:cysteine-type endopeptidase activity"/>
    <property type="evidence" value="ECO:0007669"/>
    <property type="project" value="InterPro"/>
</dbReference>
<evidence type="ECO:0000259" key="5">
    <source>
        <dbReference type="PROSITE" id="PS50207"/>
    </source>
</evidence>
<evidence type="ECO:0000256" key="2">
    <source>
        <dbReference type="ARBA" id="ARBA00022703"/>
    </source>
</evidence>
<evidence type="ECO:0000259" key="6">
    <source>
        <dbReference type="PROSITE" id="PS50208"/>
    </source>
</evidence>
<evidence type="ECO:0000256" key="3">
    <source>
        <dbReference type="RuleBase" id="RU003971"/>
    </source>
</evidence>
<feature type="compositionally biased region" description="Basic and acidic residues" evidence="4">
    <location>
        <begin position="1"/>
        <end position="21"/>
    </location>
</feature>
<dbReference type="InterPro" id="IPR011600">
    <property type="entry name" value="Pept_C14_caspase"/>
</dbReference>
<dbReference type="GO" id="GO:0043067">
    <property type="term" value="P:regulation of programmed cell death"/>
    <property type="evidence" value="ECO:0007669"/>
    <property type="project" value="UniProtKB-ARBA"/>
</dbReference>
<dbReference type="PROSITE" id="PS01122">
    <property type="entry name" value="CASPASE_CYS"/>
    <property type="match status" value="1"/>
</dbReference>
<comment type="caution">
    <text evidence="7">The sequence shown here is derived from an EMBL/GenBank/DDBJ whole genome shotgun (WGS) entry which is preliminary data.</text>
</comment>
<name>A0A8X6IFE9_TRICU</name>
<sequence>MNTKPDKSDAGATRQRDKGFFDEPSIGDVSEKRNVENLQTERKIGDCHIFDYQEFKNIKPRLGSEKDADRLEYDFKGLDFNVYRHLNLPKPETINVLVKASQKDHSQSKYFICCFLTHGEKGILCMPEGSIYVDDILRCFSHTHPTLYGKPKIFIFQACRGTNCEEGILESTDAGSIDNSAEFLDFLIVNSTYEGTMSFKTLSLKDETKNHGSYFIDELCRSLENFSHEKDLLQILTIVNYRIATFYVSATDDVKTNQKKQMPCVTSRLRTEVKFNKKIDLYETVDTCFFDNRRKQHRLGALSTLDPSSDYKSYEIPSSENVNFLSILNTDGDMGNDLNCFASKLWSVISEKNYQRIEKKNKKKLDLQSYLLTFAGQEIANTKCFICFIAGCAKGDSFYDSQNKKFLKQDLVERFVGKKCPSLVGKPKIFIFLLFPQTKPKKFSLIPCISADSGDLPKSTRRNFIPVHADILEVTIIVKDSKQLEVTVEKLISILKGGESGEDLLQSLTKMNNELVPSTEYCTPKVKAGKYSSRRSSLQEENTISFSFHSTLTKTVKLP</sequence>
<dbReference type="GO" id="GO:0051604">
    <property type="term" value="P:protein maturation"/>
    <property type="evidence" value="ECO:0007669"/>
    <property type="project" value="UniProtKB-ARBA"/>
</dbReference>
<keyword evidence="2" id="KW-0053">Apoptosis</keyword>
<dbReference type="EMBL" id="BMAO01008136">
    <property type="protein sequence ID" value="GFR21169.1"/>
    <property type="molecule type" value="Genomic_DNA"/>
</dbReference>
<dbReference type="OrthoDB" id="6436487at2759"/>
<feature type="region of interest" description="Disordered" evidence="4">
    <location>
        <begin position="1"/>
        <end position="34"/>
    </location>
</feature>
<dbReference type="InterPro" id="IPR029030">
    <property type="entry name" value="Caspase-like_dom_sf"/>
</dbReference>
<organism evidence="7 8">
    <name type="scientific">Trichonephila clavata</name>
    <name type="common">Joro spider</name>
    <name type="synonym">Nephila clavata</name>
    <dbReference type="NCBI Taxonomy" id="2740835"/>
    <lineage>
        <taxon>Eukaryota</taxon>
        <taxon>Metazoa</taxon>
        <taxon>Ecdysozoa</taxon>
        <taxon>Arthropoda</taxon>
        <taxon>Chelicerata</taxon>
        <taxon>Arachnida</taxon>
        <taxon>Araneae</taxon>
        <taxon>Araneomorphae</taxon>
        <taxon>Entelegynae</taxon>
        <taxon>Araneoidea</taxon>
        <taxon>Nephilidae</taxon>
        <taxon>Trichonephila</taxon>
    </lineage>
</organism>
<dbReference type="PRINTS" id="PR00376">
    <property type="entry name" value="IL1BCENZYME"/>
</dbReference>
<reference evidence="7" key="1">
    <citation type="submission" date="2020-07" db="EMBL/GenBank/DDBJ databases">
        <title>Multicomponent nature underlies the extraordinary mechanical properties of spider dragline silk.</title>
        <authorList>
            <person name="Kono N."/>
            <person name="Nakamura H."/>
            <person name="Mori M."/>
            <person name="Yoshida Y."/>
            <person name="Ohtoshi R."/>
            <person name="Malay A.D."/>
            <person name="Moran D.A.P."/>
            <person name="Tomita M."/>
            <person name="Numata K."/>
            <person name="Arakawa K."/>
        </authorList>
    </citation>
    <scope>NUCLEOTIDE SEQUENCE</scope>
</reference>
<dbReference type="InterPro" id="IPR001309">
    <property type="entry name" value="Pept_C14_p20"/>
</dbReference>
<dbReference type="PROSITE" id="PS50207">
    <property type="entry name" value="CASPASE_P10"/>
    <property type="match status" value="1"/>
</dbReference>
<evidence type="ECO:0000256" key="4">
    <source>
        <dbReference type="SAM" id="MobiDB-lite"/>
    </source>
</evidence>
<dbReference type="PANTHER" id="PTHR48169:SF7">
    <property type="entry name" value="CASPASE 10"/>
    <property type="match status" value="1"/>
</dbReference>